<accession>A0ABT3SXT8</accession>
<keyword evidence="3" id="KW-1185">Reference proteome</keyword>
<keyword evidence="1" id="KW-0812">Transmembrane</keyword>
<comment type="caution">
    <text evidence="2">The sequence shown here is derived from an EMBL/GenBank/DDBJ whole genome shotgun (WGS) entry which is preliminary data.</text>
</comment>
<feature type="transmembrane region" description="Helical" evidence="1">
    <location>
        <begin position="180"/>
        <end position="198"/>
    </location>
</feature>
<gene>
    <name evidence="2" type="ORF">EYC87_14580</name>
</gene>
<organism evidence="2 3">
    <name type="scientific">Candidatus Seongchinamella marina</name>
    <dbReference type="NCBI Taxonomy" id="2518990"/>
    <lineage>
        <taxon>Bacteria</taxon>
        <taxon>Pseudomonadati</taxon>
        <taxon>Pseudomonadota</taxon>
        <taxon>Gammaproteobacteria</taxon>
        <taxon>Cellvibrionales</taxon>
        <taxon>Halieaceae</taxon>
        <taxon>Seongchinamella</taxon>
    </lineage>
</organism>
<feature type="transmembrane region" description="Helical" evidence="1">
    <location>
        <begin position="143"/>
        <end position="160"/>
    </location>
</feature>
<name>A0ABT3SXT8_9GAMM</name>
<dbReference type="Pfam" id="PF04403">
    <property type="entry name" value="PqiA"/>
    <property type="match status" value="1"/>
</dbReference>
<evidence type="ECO:0000313" key="2">
    <source>
        <dbReference type="EMBL" id="MCX2974815.1"/>
    </source>
</evidence>
<sequence>MQRRLLVLLLIVVSVALLYPGVTQPVMTLTGTLEKSMVAELGIDMVAGEDADPQTRQMLSMFSSFLGFDQMEGQITAYQTTRSIWGTVNELATTGNLPVAFLIVFFSVIIPLLKLCLQATALVLPKSQWRAPLWWLNARLSKWSMADVFVMAMLVAYMAGSASGQMGDMLTMSSELEVGFYYFLAYCLFSIAAGSLMVESGDE</sequence>
<feature type="transmembrane region" description="Helical" evidence="1">
    <location>
        <begin position="99"/>
        <end position="123"/>
    </location>
</feature>
<keyword evidence="1" id="KW-1133">Transmembrane helix</keyword>
<dbReference type="EMBL" id="SHNP01000005">
    <property type="protein sequence ID" value="MCX2974815.1"/>
    <property type="molecule type" value="Genomic_DNA"/>
</dbReference>
<evidence type="ECO:0000313" key="3">
    <source>
        <dbReference type="Proteomes" id="UP001143307"/>
    </source>
</evidence>
<proteinExistence type="predicted"/>
<reference evidence="2" key="1">
    <citation type="submission" date="2019-02" db="EMBL/GenBank/DDBJ databases">
        <authorList>
            <person name="Li S.-H."/>
        </authorList>
    </citation>
    <scope>NUCLEOTIDE SEQUENCE</scope>
    <source>
        <strain evidence="2">IMCC8485</strain>
    </source>
</reference>
<keyword evidence="1" id="KW-0472">Membrane</keyword>
<dbReference type="InterPro" id="IPR007498">
    <property type="entry name" value="PqiA-like"/>
</dbReference>
<protein>
    <submittedName>
        <fullName evidence="2">Paraquat-inducible protein A</fullName>
    </submittedName>
</protein>
<dbReference type="Proteomes" id="UP001143307">
    <property type="component" value="Unassembled WGS sequence"/>
</dbReference>
<evidence type="ECO:0000256" key="1">
    <source>
        <dbReference type="SAM" id="Phobius"/>
    </source>
</evidence>